<organism evidence="3">
    <name type="scientific">mine drainage metagenome</name>
    <dbReference type="NCBI Taxonomy" id="410659"/>
    <lineage>
        <taxon>unclassified sequences</taxon>
        <taxon>metagenomes</taxon>
        <taxon>ecological metagenomes</taxon>
    </lineage>
</organism>
<dbReference type="PRINTS" id="PR00455">
    <property type="entry name" value="HTHTETR"/>
</dbReference>
<evidence type="ECO:0000256" key="1">
    <source>
        <dbReference type="ARBA" id="ARBA00023125"/>
    </source>
</evidence>
<feature type="domain" description="HTH tetR-type" evidence="2">
    <location>
        <begin position="29"/>
        <end position="89"/>
    </location>
</feature>
<dbReference type="InterPro" id="IPR001647">
    <property type="entry name" value="HTH_TetR"/>
</dbReference>
<accession>A0A1J5T3T3</accession>
<dbReference type="Gene3D" id="1.10.357.10">
    <property type="entry name" value="Tetracycline Repressor, domain 2"/>
    <property type="match status" value="1"/>
</dbReference>
<dbReference type="SUPFAM" id="SSF46689">
    <property type="entry name" value="Homeodomain-like"/>
    <property type="match status" value="1"/>
</dbReference>
<dbReference type="PROSITE" id="PS01081">
    <property type="entry name" value="HTH_TETR_1"/>
    <property type="match status" value="1"/>
</dbReference>
<dbReference type="Pfam" id="PF00440">
    <property type="entry name" value="TetR_N"/>
    <property type="match status" value="1"/>
</dbReference>
<dbReference type="GO" id="GO:0000976">
    <property type="term" value="F:transcription cis-regulatory region binding"/>
    <property type="evidence" value="ECO:0007669"/>
    <property type="project" value="TreeGrafter"/>
</dbReference>
<dbReference type="AlphaFoldDB" id="A0A1J5T3T3"/>
<evidence type="ECO:0000313" key="3">
    <source>
        <dbReference type="EMBL" id="OIR15479.1"/>
    </source>
</evidence>
<dbReference type="InterPro" id="IPR023772">
    <property type="entry name" value="DNA-bd_HTH_TetR-type_CS"/>
</dbReference>
<sequence length="240" mass="27270">MTAKAKKETRCLFLQAAQRLLGHQPSTQEETRWRLLQAAAEVFAEVGYHAATTREICKRAEVNLASIHYYFGDKAELYREVFRLPFLNECNTFATLDVAQVPLEEALRSFYGWLFPPNLDEDPMRQLFMRLHAREDAEPSGVLGDAMVQAFRPNHEKMQALLCREFALGKPDADVDRLTFAVIGLATFYFHNRMALDYFAPTLISGQKARETMTGRLVGYAVALIEAERKRRATATGTNT</sequence>
<comment type="caution">
    <text evidence="3">The sequence shown here is derived from an EMBL/GenBank/DDBJ whole genome shotgun (WGS) entry which is preliminary data.</text>
</comment>
<dbReference type="InterPro" id="IPR050109">
    <property type="entry name" value="HTH-type_TetR-like_transc_reg"/>
</dbReference>
<dbReference type="PANTHER" id="PTHR30055">
    <property type="entry name" value="HTH-TYPE TRANSCRIPTIONAL REGULATOR RUTR"/>
    <property type="match status" value="1"/>
</dbReference>
<dbReference type="Pfam" id="PF09209">
    <property type="entry name" value="CecR_C"/>
    <property type="match status" value="1"/>
</dbReference>
<dbReference type="SUPFAM" id="SSF48498">
    <property type="entry name" value="Tetracyclin repressor-like, C-terminal domain"/>
    <property type="match status" value="1"/>
</dbReference>
<dbReference type="InterPro" id="IPR009057">
    <property type="entry name" value="Homeodomain-like_sf"/>
</dbReference>
<dbReference type="EMBL" id="MLJW01000009">
    <property type="protein sequence ID" value="OIR15479.1"/>
    <property type="molecule type" value="Genomic_DNA"/>
</dbReference>
<reference evidence="3" key="1">
    <citation type="submission" date="2016-10" db="EMBL/GenBank/DDBJ databases">
        <title>Sequence of Gallionella enrichment culture.</title>
        <authorList>
            <person name="Poehlein A."/>
            <person name="Muehling M."/>
            <person name="Daniel R."/>
        </authorList>
    </citation>
    <scope>NUCLEOTIDE SEQUENCE</scope>
</reference>
<proteinExistence type="predicted"/>
<name>A0A1J5T3T3_9ZZZZ</name>
<protein>
    <submittedName>
        <fullName evidence="3">HTH-type transcriptional repressor NicS</fullName>
    </submittedName>
</protein>
<dbReference type="InterPro" id="IPR036271">
    <property type="entry name" value="Tet_transcr_reg_TetR-rel_C_sf"/>
</dbReference>
<dbReference type="PROSITE" id="PS50977">
    <property type="entry name" value="HTH_TETR_2"/>
    <property type="match status" value="1"/>
</dbReference>
<gene>
    <name evidence="3" type="primary">nicS_1</name>
    <name evidence="3" type="ORF">GALL_38010</name>
</gene>
<evidence type="ECO:0000259" key="2">
    <source>
        <dbReference type="PROSITE" id="PS50977"/>
    </source>
</evidence>
<keyword evidence="1" id="KW-0238">DNA-binding</keyword>
<dbReference type="PANTHER" id="PTHR30055:SF226">
    <property type="entry name" value="HTH-TYPE TRANSCRIPTIONAL REGULATOR PKSA"/>
    <property type="match status" value="1"/>
</dbReference>
<dbReference type="InterPro" id="IPR015292">
    <property type="entry name" value="Tscrpt_reg_YbiH_C"/>
</dbReference>
<dbReference type="GO" id="GO:0003700">
    <property type="term" value="F:DNA-binding transcription factor activity"/>
    <property type="evidence" value="ECO:0007669"/>
    <property type="project" value="TreeGrafter"/>
</dbReference>